<keyword evidence="2" id="KW-0805">Transcription regulation</keyword>
<dbReference type="Pfam" id="PF08281">
    <property type="entry name" value="Sigma70_r4_2"/>
    <property type="match status" value="1"/>
</dbReference>
<feature type="domain" description="RNA polymerase sigma factor 70 region 4 type 2" evidence="6">
    <location>
        <begin position="127"/>
        <end position="178"/>
    </location>
</feature>
<dbReference type="InterPro" id="IPR013324">
    <property type="entry name" value="RNA_pol_sigma_r3/r4-like"/>
</dbReference>
<dbReference type="InterPro" id="IPR013325">
    <property type="entry name" value="RNA_pol_sigma_r2"/>
</dbReference>
<protein>
    <submittedName>
        <fullName evidence="7">Unannotated protein</fullName>
    </submittedName>
</protein>
<dbReference type="GO" id="GO:0016987">
    <property type="term" value="F:sigma factor activity"/>
    <property type="evidence" value="ECO:0007669"/>
    <property type="project" value="UniProtKB-KW"/>
</dbReference>
<dbReference type="SUPFAM" id="SSF88946">
    <property type="entry name" value="Sigma2 domain of RNA polymerase sigma factors"/>
    <property type="match status" value="1"/>
</dbReference>
<dbReference type="InterPro" id="IPR036388">
    <property type="entry name" value="WH-like_DNA-bd_sf"/>
</dbReference>
<evidence type="ECO:0000256" key="5">
    <source>
        <dbReference type="ARBA" id="ARBA00023163"/>
    </source>
</evidence>
<evidence type="ECO:0000256" key="1">
    <source>
        <dbReference type="ARBA" id="ARBA00010641"/>
    </source>
</evidence>
<name>A0A6J6G897_9ZZZZ</name>
<dbReference type="NCBIfam" id="TIGR02937">
    <property type="entry name" value="sigma70-ECF"/>
    <property type="match status" value="1"/>
</dbReference>
<evidence type="ECO:0000313" key="7">
    <source>
        <dbReference type="EMBL" id="CAB4595633.1"/>
    </source>
</evidence>
<gene>
    <name evidence="7" type="ORF">UFOPK1493_03987</name>
</gene>
<dbReference type="PANTHER" id="PTHR43133">
    <property type="entry name" value="RNA POLYMERASE ECF-TYPE SIGMA FACTO"/>
    <property type="match status" value="1"/>
</dbReference>
<accession>A0A6J6G897</accession>
<keyword evidence="5" id="KW-0804">Transcription</keyword>
<dbReference type="Gene3D" id="1.10.1740.10">
    <property type="match status" value="1"/>
</dbReference>
<evidence type="ECO:0000259" key="6">
    <source>
        <dbReference type="Pfam" id="PF08281"/>
    </source>
</evidence>
<dbReference type="EMBL" id="CAEZSR010000268">
    <property type="protein sequence ID" value="CAB4595633.1"/>
    <property type="molecule type" value="Genomic_DNA"/>
</dbReference>
<keyword evidence="3" id="KW-0731">Sigma factor</keyword>
<dbReference type="AlphaFoldDB" id="A0A6J6G897"/>
<dbReference type="InterPro" id="IPR039425">
    <property type="entry name" value="RNA_pol_sigma-70-like"/>
</dbReference>
<dbReference type="PANTHER" id="PTHR43133:SF8">
    <property type="entry name" value="RNA POLYMERASE SIGMA FACTOR HI_1459-RELATED"/>
    <property type="match status" value="1"/>
</dbReference>
<sequence>MCCEADLCAVEGWTCRGIVWRCFGLGGVTSSVSELTDAEVYGKFADELMRFAAALAGPSGAEDVVSAAVARALGSPRWQSVENKRAYLYRIVLNEGSRVRRDTARRLAREARAAPRDRVDENAAELDLRSALRTLTVRQRAVVFFTYWADLGPSEIAVLMDLSLRTVERDLSAAKKKLGALLS</sequence>
<dbReference type="GO" id="GO:0003677">
    <property type="term" value="F:DNA binding"/>
    <property type="evidence" value="ECO:0007669"/>
    <property type="project" value="UniProtKB-KW"/>
</dbReference>
<evidence type="ECO:0000256" key="4">
    <source>
        <dbReference type="ARBA" id="ARBA00023125"/>
    </source>
</evidence>
<dbReference type="InterPro" id="IPR013249">
    <property type="entry name" value="RNA_pol_sigma70_r4_t2"/>
</dbReference>
<comment type="similarity">
    <text evidence="1">Belongs to the sigma-70 factor family. ECF subfamily.</text>
</comment>
<dbReference type="Gene3D" id="1.10.10.10">
    <property type="entry name" value="Winged helix-like DNA-binding domain superfamily/Winged helix DNA-binding domain"/>
    <property type="match status" value="1"/>
</dbReference>
<organism evidence="7">
    <name type="scientific">freshwater metagenome</name>
    <dbReference type="NCBI Taxonomy" id="449393"/>
    <lineage>
        <taxon>unclassified sequences</taxon>
        <taxon>metagenomes</taxon>
        <taxon>ecological metagenomes</taxon>
    </lineage>
</organism>
<keyword evidence="4" id="KW-0238">DNA-binding</keyword>
<dbReference type="SUPFAM" id="SSF88659">
    <property type="entry name" value="Sigma3 and sigma4 domains of RNA polymerase sigma factors"/>
    <property type="match status" value="1"/>
</dbReference>
<proteinExistence type="inferred from homology"/>
<reference evidence="7" key="1">
    <citation type="submission" date="2020-05" db="EMBL/GenBank/DDBJ databases">
        <authorList>
            <person name="Chiriac C."/>
            <person name="Salcher M."/>
            <person name="Ghai R."/>
            <person name="Kavagutti S V."/>
        </authorList>
    </citation>
    <scope>NUCLEOTIDE SEQUENCE</scope>
</reference>
<dbReference type="InterPro" id="IPR014284">
    <property type="entry name" value="RNA_pol_sigma-70_dom"/>
</dbReference>
<dbReference type="GO" id="GO:0006352">
    <property type="term" value="P:DNA-templated transcription initiation"/>
    <property type="evidence" value="ECO:0007669"/>
    <property type="project" value="InterPro"/>
</dbReference>
<evidence type="ECO:0000256" key="2">
    <source>
        <dbReference type="ARBA" id="ARBA00023015"/>
    </source>
</evidence>
<evidence type="ECO:0000256" key="3">
    <source>
        <dbReference type="ARBA" id="ARBA00023082"/>
    </source>
</evidence>